<evidence type="ECO:0000313" key="2">
    <source>
        <dbReference type="Proteomes" id="UP001054945"/>
    </source>
</evidence>
<gene>
    <name evidence="1" type="ORF">CEXT_730051</name>
</gene>
<dbReference type="EMBL" id="BPLR01006169">
    <property type="protein sequence ID" value="GIY07887.1"/>
    <property type="molecule type" value="Genomic_DNA"/>
</dbReference>
<sequence>MKETTRIHGKICFIDVTLPQSKLWYTTITICNKEIYVCADIGANRCISGEQKLWVAIVPVTIEGRTFEIEFLTPKLCKTLLGGPYVVLNVVQRPTGGKRRTSHFFFSKRSDVAGEGEEELTFFSSEAPTGGLEQREISKRSTERDDLVFHMEGTVVVFECQVLKCVLKPVTCQVLKPVCA</sequence>
<dbReference type="AlphaFoldDB" id="A0AAV4QI27"/>
<comment type="caution">
    <text evidence="1">The sequence shown here is derived from an EMBL/GenBank/DDBJ whole genome shotgun (WGS) entry which is preliminary data.</text>
</comment>
<dbReference type="Proteomes" id="UP001054945">
    <property type="component" value="Unassembled WGS sequence"/>
</dbReference>
<name>A0AAV4QI27_CAEEX</name>
<accession>A0AAV4QI27</accession>
<proteinExistence type="predicted"/>
<evidence type="ECO:0000313" key="1">
    <source>
        <dbReference type="EMBL" id="GIY07887.1"/>
    </source>
</evidence>
<protein>
    <submittedName>
        <fullName evidence="1">Uncharacterized protein</fullName>
    </submittedName>
</protein>
<organism evidence="1 2">
    <name type="scientific">Caerostris extrusa</name>
    <name type="common">Bark spider</name>
    <name type="synonym">Caerostris bankana</name>
    <dbReference type="NCBI Taxonomy" id="172846"/>
    <lineage>
        <taxon>Eukaryota</taxon>
        <taxon>Metazoa</taxon>
        <taxon>Ecdysozoa</taxon>
        <taxon>Arthropoda</taxon>
        <taxon>Chelicerata</taxon>
        <taxon>Arachnida</taxon>
        <taxon>Araneae</taxon>
        <taxon>Araneomorphae</taxon>
        <taxon>Entelegynae</taxon>
        <taxon>Araneoidea</taxon>
        <taxon>Araneidae</taxon>
        <taxon>Caerostris</taxon>
    </lineage>
</organism>
<keyword evidence="2" id="KW-1185">Reference proteome</keyword>
<reference evidence="1 2" key="1">
    <citation type="submission" date="2021-06" db="EMBL/GenBank/DDBJ databases">
        <title>Caerostris extrusa draft genome.</title>
        <authorList>
            <person name="Kono N."/>
            <person name="Arakawa K."/>
        </authorList>
    </citation>
    <scope>NUCLEOTIDE SEQUENCE [LARGE SCALE GENOMIC DNA]</scope>
</reference>